<gene>
    <name evidence="1" type="ORF">ABCQ75_00580</name>
</gene>
<sequence length="230" mass="24149">MEPRTAAQAAEDASAPPGADERFAGYGVMGVPFALGHVLALRRFPVSTVGPAYSAVWIRDPAGRWTMAASAPPAQSCARYFGAAVELQVEAPVEIAWTGARELRVEVPAPVSLEWSLSLRATPLTSAMSAACAAIPDGVWRGRAFSRAMGLVAAGALRTGTLRLAGTTPNGHHFVARPRRVWLVEDSTASLDGTALGRPAPLPQQAALGDFWLPQRGLFMAGWSAFATAS</sequence>
<protein>
    <recommendedName>
        <fullName evidence="3">DUF4166 domain-containing protein</fullName>
    </recommendedName>
</protein>
<dbReference type="Proteomes" id="UP001422074">
    <property type="component" value="Unassembled WGS sequence"/>
</dbReference>
<keyword evidence="2" id="KW-1185">Reference proteome</keyword>
<accession>A0ABU9WV30</accession>
<comment type="caution">
    <text evidence="1">The sequence shown here is derived from an EMBL/GenBank/DDBJ whole genome shotgun (WGS) entry which is preliminary data.</text>
</comment>
<evidence type="ECO:0008006" key="3">
    <source>
        <dbReference type="Google" id="ProtNLM"/>
    </source>
</evidence>
<dbReference type="EMBL" id="JBDFRB010000001">
    <property type="protein sequence ID" value="MEN2743033.1"/>
    <property type="molecule type" value="Genomic_DNA"/>
</dbReference>
<evidence type="ECO:0000313" key="1">
    <source>
        <dbReference type="EMBL" id="MEN2743033.1"/>
    </source>
</evidence>
<evidence type="ECO:0000313" key="2">
    <source>
        <dbReference type="Proteomes" id="UP001422074"/>
    </source>
</evidence>
<reference evidence="1 2" key="1">
    <citation type="submission" date="2024-05" db="EMBL/GenBank/DDBJ databases">
        <title>Sinomonas sp. nov., isolated from a waste landfill.</title>
        <authorList>
            <person name="Zhao Y."/>
        </authorList>
    </citation>
    <scope>NUCLEOTIDE SEQUENCE [LARGE SCALE GENOMIC DNA]</scope>
    <source>
        <strain evidence="1 2">CCTCC AB2014300</strain>
    </source>
</reference>
<organism evidence="1 2">
    <name type="scientific">Sinomonas halotolerans</name>
    <dbReference type="NCBI Taxonomy" id="1644133"/>
    <lineage>
        <taxon>Bacteria</taxon>
        <taxon>Bacillati</taxon>
        <taxon>Actinomycetota</taxon>
        <taxon>Actinomycetes</taxon>
        <taxon>Micrococcales</taxon>
        <taxon>Micrococcaceae</taxon>
        <taxon>Sinomonas</taxon>
    </lineage>
</organism>
<proteinExistence type="predicted"/>
<name>A0ABU9WV30_9MICC</name>
<dbReference type="RefSeq" id="WP_345882452.1">
    <property type="nucleotide sequence ID" value="NZ_JBDFRB010000001.1"/>
</dbReference>